<dbReference type="Gene3D" id="3.30.1060.10">
    <property type="entry name" value="Peptide methionine sulphoxide reductase MsrA"/>
    <property type="match status" value="1"/>
</dbReference>
<dbReference type="NCBIfam" id="TIGR00401">
    <property type="entry name" value="msrA"/>
    <property type="match status" value="1"/>
</dbReference>
<dbReference type="SUPFAM" id="SSF55068">
    <property type="entry name" value="Peptide methionine sulfoxide reductase"/>
    <property type="match status" value="1"/>
</dbReference>
<dbReference type="HAMAP" id="MF_01401">
    <property type="entry name" value="MsrA"/>
    <property type="match status" value="1"/>
</dbReference>
<evidence type="ECO:0000313" key="6">
    <source>
        <dbReference type="EMBL" id="RNE50017.1"/>
    </source>
</evidence>
<comment type="catalytic activity">
    <reaction evidence="2 4">
        <text>L-methionyl-[protein] + [thioredoxin]-disulfide + H2O = L-methionyl-(S)-S-oxide-[protein] + [thioredoxin]-dithiol</text>
        <dbReference type="Rhea" id="RHEA:14217"/>
        <dbReference type="Rhea" id="RHEA-COMP:10698"/>
        <dbReference type="Rhea" id="RHEA-COMP:10700"/>
        <dbReference type="Rhea" id="RHEA-COMP:12313"/>
        <dbReference type="Rhea" id="RHEA-COMP:12315"/>
        <dbReference type="ChEBI" id="CHEBI:15377"/>
        <dbReference type="ChEBI" id="CHEBI:16044"/>
        <dbReference type="ChEBI" id="CHEBI:29950"/>
        <dbReference type="ChEBI" id="CHEBI:44120"/>
        <dbReference type="ChEBI" id="CHEBI:50058"/>
        <dbReference type="EC" id="1.8.4.11"/>
    </reaction>
</comment>
<comment type="caution">
    <text evidence="6">The sequence shown here is derived from an EMBL/GenBank/DDBJ whole genome shotgun (WGS) entry which is preliminary data.</text>
</comment>
<dbReference type="InterPro" id="IPR002569">
    <property type="entry name" value="Met_Sox_Rdtase_MsrA_dom"/>
</dbReference>
<dbReference type="PANTHER" id="PTHR42799">
    <property type="entry name" value="MITOCHONDRIAL PEPTIDE METHIONINE SULFOXIDE REDUCTASE"/>
    <property type="match status" value="1"/>
</dbReference>
<comment type="similarity">
    <text evidence="4">Belongs to the MsrA Met sulfoxide reductase family.</text>
</comment>
<accession>A0A3M8K9X2</accession>
<keyword evidence="7" id="KW-1185">Reference proteome</keyword>
<dbReference type="EC" id="1.8.4.11" evidence="4"/>
<dbReference type="Proteomes" id="UP000266975">
    <property type="component" value="Unassembled WGS sequence"/>
</dbReference>
<comment type="function">
    <text evidence="4">Has an important function as a repair enzyme for proteins that have been inactivated by oxidation. Catalyzes the reversible oxidation-reduction of methionine sulfoxide in proteins to methionine.</text>
</comment>
<dbReference type="GO" id="GO:0005737">
    <property type="term" value="C:cytoplasm"/>
    <property type="evidence" value="ECO:0007669"/>
    <property type="project" value="TreeGrafter"/>
</dbReference>
<dbReference type="GO" id="GO:0033744">
    <property type="term" value="F:L-methionine:thioredoxin-disulfide S-oxidoreductase activity"/>
    <property type="evidence" value="ECO:0007669"/>
    <property type="project" value="RHEA"/>
</dbReference>
<dbReference type="InterPro" id="IPR036509">
    <property type="entry name" value="Met_Sox_Rdtase_MsrA_sf"/>
</dbReference>
<dbReference type="GO" id="GO:0008113">
    <property type="term" value="F:peptide-methionine (S)-S-oxide reductase activity"/>
    <property type="evidence" value="ECO:0007669"/>
    <property type="project" value="UniProtKB-UniRule"/>
</dbReference>
<dbReference type="RefSeq" id="WP_123047061.1">
    <property type="nucleotide sequence ID" value="NZ_PTJO01000001.1"/>
</dbReference>
<dbReference type="PANTHER" id="PTHR42799:SF2">
    <property type="entry name" value="MITOCHONDRIAL PEPTIDE METHIONINE SULFOXIDE REDUCTASE"/>
    <property type="match status" value="1"/>
</dbReference>
<dbReference type="AlphaFoldDB" id="A0A3M8K9X2"/>
<protein>
    <recommendedName>
        <fullName evidence="4">Peptide methionine sulfoxide reductase MsrA</fullName>
        <shortName evidence="4">Protein-methionine-S-oxide reductase</shortName>
        <ecNumber evidence="4">1.8.4.11</ecNumber>
    </recommendedName>
    <alternativeName>
        <fullName evidence="4">Peptide-methionine (S)-S-oxide reductase</fullName>
        <shortName evidence="4">Peptide Met(O) reductase</shortName>
    </alternativeName>
</protein>
<organism evidence="6 7">
    <name type="scientific">Corynebacterium alimapuense</name>
    <dbReference type="NCBI Taxonomy" id="1576874"/>
    <lineage>
        <taxon>Bacteria</taxon>
        <taxon>Bacillati</taxon>
        <taxon>Actinomycetota</taxon>
        <taxon>Actinomycetes</taxon>
        <taxon>Mycobacteriales</taxon>
        <taxon>Corynebacteriaceae</taxon>
        <taxon>Corynebacterium</taxon>
    </lineage>
</organism>
<evidence type="ECO:0000256" key="4">
    <source>
        <dbReference type="HAMAP-Rule" id="MF_01401"/>
    </source>
</evidence>
<dbReference type="OrthoDB" id="4174719at2"/>
<evidence type="ECO:0000256" key="2">
    <source>
        <dbReference type="ARBA" id="ARBA00047806"/>
    </source>
</evidence>
<dbReference type="GO" id="GO:0034599">
    <property type="term" value="P:cellular response to oxidative stress"/>
    <property type="evidence" value="ECO:0007669"/>
    <property type="project" value="TreeGrafter"/>
</dbReference>
<evidence type="ECO:0000259" key="5">
    <source>
        <dbReference type="Pfam" id="PF01625"/>
    </source>
</evidence>
<gene>
    <name evidence="4" type="primary">msrA</name>
    <name evidence="6" type="ORF">C5L39_01205</name>
</gene>
<evidence type="ECO:0000313" key="7">
    <source>
        <dbReference type="Proteomes" id="UP000266975"/>
    </source>
</evidence>
<reference evidence="6 7" key="1">
    <citation type="submission" date="2018-02" db="EMBL/GenBank/DDBJ databases">
        <title>Corynebacterium alimpuense sp. nov., a marine obligate actinomycete isolated from sediments of Valparaiso bay, Chile.</title>
        <authorList>
            <person name="Claverias F."/>
            <person name="Gonzales-Siles L."/>
            <person name="Salva-Serra F."/>
            <person name="Inganaes E."/>
            <person name="Molin K."/>
            <person name="Cumsille A."/>
            <person name="Undabarrena A."/>
            <person name="Couve E."/>
            <person name="Moore E.R.B."/>
            <person name="Gomila M."/>
            <person name="Camara B."/>
        </authorList>
    </citation>
    <scope>NUCLEOTIDE SEQUENCE [LARGE SCALE GENOMIC DNA]</scope>
    <source>
        <strain evidence="6 7">CCUG 69366</strain>
    </source>
</reference>
<feature type="active site" evidence="4">
    <location>
        <position position="56"/>
    </location>
</feature>
<feature type="domain" description="Peptide methionine sulphoxide reductase MsrA" evidence="5">
    <location>
        <begin position="50"/>
        <end position="210"/>
    </location>
</feature>
<name>A0A3M8K9X2_9CORY</name>
<dbReference type="InterPro" id="IPR050162">
    <property type="entry name" value="MsrA_MetSO_reductase"/>
</dbReference>
<keyword evidence="1 4" id="KW-0560">Oxidoreductase</keyword>
<proteinExistence type="inferred from homology"/>
<dbReference type="Pfam" id="PF01625">
    <property type="entry name" value="PMSR"/>
    <property type="match status" value="1"/>
</dbReference>
<evidence type="ECO:0000256" key="1">
    <source>
        <dbReference type="ARBA" id="ARBA00023002"/>
    </source>
</evidence>
<comment type="catalytic activity">
    <reaction evidence="3 4">
        <text>[thioredoxin]-disulfide + L-methionine + H2O = L-methionine (S)-S-oxide + [thioredoxin]-dithiol</text>
        <dbReference type="Rhea" id="RHEA:19993"/>
        <dbReference type="Rhea" id="RHEA-COMP:10698"/>
        <dbReference type="Rhea" id="RHEA-COMP:10700"/>
        <dbReference type="ChEBI" id="CHEBI:15377"/>
        <dbReference type="ChEBI" id="CHEBI:29950"/>
        <dbReference type="ChEBI" id="CHEBI:50058"/>
        <dbReference type="ChEBI" id="CHEBI:57844"/>
        <dbReference type="ChEBI" id="CHEBI:58772"/>
        <dbReference type="EC" id="1.8.4.11"/>
    </reaction>
</comment>
<sequence>MSWMFARTPELVPTDKALPGRATPVLSNPRAHAVLGTPIAGPWKEGQRSVLVGIGCFWGAEKMYWKMQGVESTSVGYAGGVTLNPTYREVCSGKTNHVEVVEVVYNPELISLREIVVAALEGHDPTQSMRQGNDVGTQYRSAFYTVGDDAKAESQQIQDIVDAYAQQLKEHGFGAATTEVKALSDTASGEYYLAEDEHQQYLHKVPHGYCPIHSTGVACHLPDEQ</sequence>
<dbReference type="EMBL" id="PTJO01000001">
    <property type="protein sequence ID" value="RNE50017.1"/>
    <property type="molecule type" value="Genomic_DNA"/>
</dbReference>
<evidence type="ECO:0000256" key="3">
    <source>
        <dbReference type="ARBA" id="ARBA00048782"/>
    </source>
</evidence>